<dbReference type="Proteomes" id="UP001165136">
    <property type="component" value="Unassembled WGS sequence"/>
</dbReference>
<feature type="transmembrane region" description="Helical" evidence="1">
    <location>
        <begin position="91"/>
        <end position="112"/>
    </location>
</feature>
<dbReference type="RefSeq" id="WP_245616881.1">
    <property type="nucleotide sequence ID" value="NZ_BSTI01000026.1"/>
</dbReference>
<proteinExistence type="predicted"/>
<feature type="transmembrane region" description="Helical" evidence="1">
    <location>
        <begin position="12"/>
        <end position="36"/>
    </location>
</feature>
<keyword evidence="3" id="KW-1185">Reference proteome</keyword>
<accession>A0A9W6VJK2</accession>
<dbReference type="EMBL" id="BSTI01000026">
    <property type="protein sequence ID" value="GLY70790.1"/>
    <property type="molecule type" value="Genomic_DNA"/>
</dbReference>
<dbReference type="AlphaFoldDB" id="A0A9W6VJK2"/>
<sequence>MEALVGEFVDAALSFPAAIFSVLLAVVVLYWLLVLIGTLDVEIGDLHLGDGIGLGGVPITVSVSVLAAVSWFLTLAGTVSIAGLATTPRTLVGIVVLVLATVIGLLVARLVAVPLRRLYVTGGQAFRSDFLGRECVIRTGTVSGDFGQAEVTADDGSSAIIQVRQTGEHELANGHRALIFDYDIDGEFFWVVPA</sequence>
<reference evidence="2" key="1">
    <citation type="submission" date="2023-03" db="EMBL/GenBank/DDBJ databases">
        <title>Amycolatopsis taiwanensis NBRC 103393.</title>
        <authorList>
            <person name="Ichikawa N."/>
            <person name="Sato H."/>
            <person name="Tonouchi N."/>
        </authorList>
    </citation>
    <scope>NUCLEOTIDE SEQUENCE</scope>
    <source>
        <strain evidence="2">NBRC 103393</strain>
    </source>
</reference>
<evidence type="ECO:0000256" key="1">
    <source>
        <dbReference type="SAM" id="Phobius"/>
    </source>
</evidence>
<feature type="transmembrane region" description="Helical" evidence="1">
    <location>
        <begin position="57"/>
        <end position="85"/>
    </location>
</feature>
<evidence type="ECO:0000313" key="2">
    <source>
        <dbReference type="EMBL" id="GLY70790.1"/>
    </source>
</evidence>
<comment type="caution">
    <text evidence="2">The sequence shown here is derived from an EMBL/GenBank/DDBJ whole genome shotgun (WGS) entry which is preliminary data.</text>
</comment>
<evidence type="ECO:0008006" key="4">
    <source>
        <dbReference type="Google" id="ProtNLM"/>
    </source>
</evidence>
<evidence type="ECO:0000313" key="3">
    <source>
        <dbReference type="Proteomes" id="UP001165136"/>
    </source>
</evidence>
<keyword evidence="1" id="KW-1133">Transmembrane helix</keyword>
<protein>
    <recommendedName>
        <fullName evidence="4">DUF1449 domain-containing protein</fullName>
    </recommendedName>
</protein>
<gene>
    <name evidence="2" type="ORF">Atai01_74090</name>
</gene>
<name>A0A9W6VJK2_9PSEU</name>
<keyword evidence="1" id="KW-0812">Transmembrane</keyword>
<organism evidence="2 3">
    <name type="scientific">Amycolatopsis taiwanensis</name>
    <dbReference type="NCBI Taxonomy" id="342230"/>
    <lineage>
        <taxon>Bacteria</taxon>
        <taxon>Bacillati</taxon>
        <taxon>Actinomycetota</taxon>
        <taxon>Actinomycetes</taxon>
        <taxon>Pseudonocardiales</taxon>
        <taxon>Pseudonocardiaceae</taxon>
        <taxon>Amycolatopsis</taxon>
    </lineage>
</organism>
<keyword evidence="1" id="KW-0472">Membrane</keyword>